<dbReference type="EMBL" id="JAQFWP010000037">
    <property type="protein sequence ID" value="MDA2806613.1"/>
    <property type="molecule type" value="Genomic_DNA"/>
</dbReference>
<proteinExistence type="predicted"/>
<comment type="caution">
    <text evidence="1">The sequence shown here is derived from an EMBL/GenBank/DDBJ whole genome shotgun (WGS) entry which is preliminary data.</text>
</comment>
<keyword evidence="2" id="KW-1185">Reference proteome</keyword>
<reference evidence="1" key="1">
    <citation type="submission" date="2023-01" db="EMBL/GenBank/DDBJ databases">
        <title>Draft genome sequence of Nocardiopsis sp. LSu2-4 isolated from halophytes.</title>
        <authorList>
            <person name="Duangmal K."/>
            <person name="Chantavorakit T."/>
        </authorList>
    </citation>
    <scope>NUCLEOTIDE SEQUENCE</scope>
    <source>
        <strain evidence="1">LSu2-4</strain>
    </source>
</reference>
<organism evidence="1 2">
    <name type="scientific">Nocardiopsis suaedae</name>
    <dbReference type="NCBI Taxonomy" id="3018444"/>
    <lineage>
        <taxon>Bacteria</taxon>
        <taxon>Bacillati</taxon>
        <taxon>Actinomycetota</taxon>
        <taxon>Actinomycetes</taxon>
        <taxon>Streptosporangiales</taxon>
        <taxon>Nocardiopsidaceae</taxon>
        <taxon>Nocardiopsis</taxon>
    </lineage>
</organism>
<name>A0ABT4TPK2_9ACTN</name>
<evidence type="ECO:0000313" key="1">
    <source>
        <dbReference type="EMBL" id="MDA2806613.1"/>
    </source>
</evidence>
<gene>
    <name evidence="1" type="ORF">O4U47_19040</name>
</gene>
<evidence type="ECO:0000313" key="2">
    <source>
        <dbReference type="Proteomes" id="UP001165685"/>
    </source>
</evidence>
<dbReference type="RefSeq" id="WP_270679248.1">
    <property type="nucleotide sequence ID" value="NZ_JAQFWP010000037.1"/>
</dbReference>
<dbReference type="Proteomes" id="UP001165685">
    <property type="component" value="Unassembled WGS sequence"/>
</dbReference>
<protein>
    <submittedName>
        <fullName evidence="1">Uncharacterized protein</fullName>
    </submittedName>
</protein>
<accession>A0ABT4TPK2</accession>
<sequence>MAWSWRYEKEGGEVLEAEDLPAETFPSRGDAESWLGEEWRSLVEAGVDQVSLLEDERVQYSMSLGEA</sequence>